<organism evidence="3 4">
    <name type="scientific">Penaeus vannamei</name>
    <name type="common">Whiteleg shrimp</name>
    <name type="synonym">Litopenaeus vannamei</name>
    <dbReference type="NCBI Taxonomy" id="6689"/>
    <lineage>
        <taxon>Eukaryota</taxon>
        <taxon>Metazoa</taxon>
        <taxon>Ecdysozoa</taxon>
        <taxon>Arthropoda</taxon>
        <taxon>Crustacea</taxon>
        <taxon>Multicrustacea</taxon>
        <taxon>Malacostraca</taxon>
        <taxon>Eumalacostraca</taxon>
        <taxon>Eucarida</taxon>
        <taxon>Decapoda</taxon>
        <taxon>Dendrobranchiata</taxon>
        <taxon>Penaeoidea</taxon>
        <taxon>Penaeidae</taxon>
        <taxon>Penaeus</taxon>
    </lineage>
</organism>
<evidence type="ECO:0000256" key="2">
    <source>
        <dbReference type="SAM" id="SignalP"/>
    </source>
</evidence>
<proteinExistence type="predicted"/>
<keyword evidence="2" id="KW-0732">Signal</keyword>
<keyword evidence="1" id="KW-1133">Transmembrane helix</keyword>
<reference evidence="3 4" key="2">
    <citation type="submission" date="2019-01" db="EMBL/GenBank/DDBJ databases">
        <title>The decoding of complex shrimp genome reveals the adaptation for benthos swimmer, frequently molting mechanism and breeding impact on genome.</title>
        <authorList>
            <person name="Sun Y."/>
            <person name="Gao Y."/>
            <person name="Yu Y."/>
        </authorList>
    </citation>
    <scope>NUCLEOTIDE SEQUENCE [LARGE SCALE GENOMIC DNA]</scope>
    <source>
        <tissue evidence="3">Muscle</tissue>
    </source>
</reference>
<dbReference type="OrthoDB" id="6369480at2759"/>
<name>A0A3R7NFE4_PENVA</name>
<keyword evidence="1" id="KW-0472">Membrane</keyword>
<feature type="chain" id="PRO_5018635787" evidence="2">
    <location>
        <begin position="22"/>
        <end position="128"/>
    </location>
</feature>
<dbReference type="Proteomes" id="UP000283509">
    <property type="component" value="Unassembled WGS sequence"/>
</dbReference>
<dbReference type="EMBL" id="QCYY01000196">
    <property type="protein sequence ID" value="ROT85756.1"/>
    <property type="molecule type" value="Genomic_DNA"/>
</dbReference>
<gene>
    <name evidence="3" type="ORF">C7M84_007559</name>
</gene>
<keyword evidence="1" id="KW-0812">Transmembrane</keyword>
<evidence type="ECO:0000313" key="3">
    <source>
        <dbReference type="EMBL" id="ROT85756.1"/>
    </source>
</evidence>
<comment type="caution">
    <text evidence="3">The sequence shown here is derived from an EMBL/GenBank/DDBJ whole genome shotgun (WGS) entry which is preliminary data.</text>
</comment>
<feature type="transmembrane region" description="Helical" evidence="1">
    <location>
        <begin position="72"/>
        <end position="97"/>
    </location>
</feature>
<sequence length="128" mass="14233">MIHRSLISCLLAVVLISVAGGERNQYIGGDAEDYRNSQLKHLHDEEDDPQQTIRIKTVETILVHDPGHRQMVLVAVLGACVGLLGGFVIMVLLFCCWHFTIRSEQGILFHFDKSNNSYRSADVIDGGV</sequence>
<dbReference type="AlphaFoldDB" id="A0A3R7NFE4"/>
<evidence type="ECO:0000313" key="4">
    <source>
        <dbReference type="Proteomes" id="UP000283509"/>
    </source>
</evidence>
<evidence type="ECO:0000256" key="1">
    <source>
        <dbReference type="SAM" id="Phobius"/>
    </source>
</evidence>
<reference evidence="3 4" key="1">
    <citation type="submission" date="2018-04" db="EMBL/GenBank/DDBJ databases">
        <authorList>
            <person name="Zhang X."/>
            <person name="Yuan J."/>
            <person name="Li F."/>
            <person name="Xiang J."/>
        </authorList>
    </citation>
    <scope>NUCLEOTIDE SEQUENCE [LARGE SCALE GENOMIC DNA]</scope>
    <source>
        <tissue evidence="3">Muscle</tissue>
    </source>
</reference>
<accession>A0A3R7NFE4</accession>
<protein>
    <submittedName>
        <fullName evidence="3">Uncharacterized protein</fullName>
    </submittedName>
</protein>
<feature type="signal peptide" evidence="2">
    <location>
        <begin position="1"/>
        <end position="21"/>
    </location>
</feature>
<keyword evidence="4" id="KW-1185">Reference proteome</keyword>